<dbReference type="Proteomes" id="UP000182584">
    <property type="component" value="Unassembled WGS sequence"/>
</dbReference>
<dbReference type="InterPro" id="IPR049539">
    <property type="entry name" value="SPL"/>
</dbReference>
<evidence type="ECO:0000313" key="1">
    <source>
        <dbReference type="EMBL" id="SER23716.1"/>
    </source>
</evidence>
<dbReference type="PANTHER" id="PTHR37822">
    <property type="entry name" value="SPORE PHOTOPRODUCT LYASE-RELATED"/>
    <property type="match status" value="1"/>
</dbReference>
<dbReference type="RefSeq" id="WP_074754349.1">
    <property type="nucleotide sequence ID" value="NZ_FOGJ01000003.1"/>
</dbReference>
<dbReference type="PANTHER" id="PTHR37822:SF2">
    <property type="entry name" value="SPORE PHOTOPRODUCT LYASE"/>
    <property type="match status" value="1"/>
</dbReference>
<proteinExistence type="predicted"/>
<dbReference type="Gene3D" id="3.40.50.1580">
    <property type="entry name" value="Nucleoside phosphorylase domain"/>
    <property type="match status" value="1"/>
</dbReference>
<dbReference type="GO" id="GO:0051539">
    <property type="term" value="F:4 iron, 4 sulfur cluster binding"/>
    <property type="evidence" value="ECO:0007669"/>
    <property type="project" value="TreeGrafter"/>
</dbReference>
<organism evidence="1 2">
    <name type="scientific">Butyrivibrio fibrisolvens</name>
    <dbReference type="NCBI Taxonomy" id="831"/>
    <lineage>
        <taxon>Bacteria</taxon>
        <taxon>Bacillati</taxon>
        <taxon>Bacillota</taxon>
        <taxon>Clostridia</taxon>
        <taxon>Lachnospirales</taxon>
        <taxon>Lachnospiraceae</taxon>
        <taxon>Butyrivibrio</taxon>
    </lineage>
</organism>
<dbReference type="eggNOG" id="COG0775">
    <property type="taxonomic scope" value="Bacteria"/>
</dbReference>
<name>A0A1H9MJ44_BUTFI</name>
<dbReference type="AlphaFoldDB" id="A0A1H9MJ44"/>
<evidence type="ECO:0000313" key="2">
    <source>
        <dbReference type="Proteomes" id="UP000182584"/>
    </source>
</evidence>
<sequence>MIIVLCALYPEAEPVIKKLSLKQDKADRFYKKYCNNDNSICLYITGPGPINAATATSYALAENKTDIDDIQIVNFGSCAFLDGNVKPSGICLCSKIVNIDSGRTFYPDMLLKSSLDEATIVTGSRIYEKKFENAKGESPVSNNEGRTLQTSFLEETDPSLYDMEAAAIYEAASHFVGPHQMHFLKYITDEGDGCITPEIVRTRAQESLDDVVEYLKALELLVDDLAASDLSEGLLSIQDRFIEDLHASFTMQHQIHQLLRYADIAGIDFEKILTKLYDDDKLPCRDKRQGLKVLEEVRSYIDGSTEMER</sequence>
<dbReference type="GO" id="GO:0003913">
    <property type="term" value="F:DNA photolyase activity"/>
    <property type="evidence" value="ECO:0007669"/>
    <property type="project" value="TreeGrafter"/>
</dbReference>
<dbReference type="SUPFAM" id="SSF53167">
    <property type="entry name" value="Purine and uridine phosphorylases"/>
    <property type="match status" value="1"/>
</dbReference>
<dbReference type="OrthoDB" id="21362at2"/>
<reference evidence="1 2" key="1">
    <citation type="submission" date="2016-10" db="EMBL/GenBank/DDBJ databases">
        <authorList>
            <person name="de Groot N.N."/>
        </authorList>
    </citation>
    <scope>NUCLEOTIDE SEQUENCE [LARGE SCALE GENOMIC DNA]</scope>
    <source>
        <strain evidence="1 2">AR40</strain>
    </source>
</reference>
<dbReference type="GO" id="GO:1904047">
    <property type="term" value="F:S-adenosyl-L-methionine binding"/>
    <property type="evidence" value="ECO:0007669"/>
    <property type="project" value="TreeGrafter"/>
</dbReference>
<gene>
    <name evidence="1" type="ORF">SAMN04487884_103126</name>
</gene>
<dbReference type="GO" id="GO:0009116">
    <property type="term" value="P:nucleoside metabolic process"/>
    <property type="evidence" value="ECO:0007669"/>
    <property type="project" value="InterPro"/>
</dbReference>
<dbReference type="InterPro" id="IPR035994">
    <property type="entry name" value="Nucleoside_phosphorylase_sf"/>
</dbReference>
<dbReference type="GO" id="GO:0042601">
    <property type="term" value="C:endospore-forming forespore"/>
    <property type="evidence" value="ECO:0007669"/>
    <property type="project" value="TreeGrafter"/>
</dbReference>
<dbReference type="EMBL" id="FOGJ01000003">
    <property type="protein sequence ID" value="SER23716.1"/>
    <property type="molecule type" value="Genomic_DNA"/>
</dbReference>
<accession>A0A1H9MJ44</accession>
<protein>
    <submittedName>
        <fullName evidence="1">Nucleoside phosphorylase</fullName>
    </submittedName>
</protein>